<dbReference type="InterPro" id="IPR050339">
    <property type="entry name" value="CC_SR_Kinase"/>
</dbReference>
<protein>
    <recommendedName>
        <fullName evidence="7">Protein kinase domain-containing protein</fullName>
    </recommendedName>
</protein>
<evidence type="ECO:0000256" key="3">
    <source>
        <dbReference type="ARBA" id="ARBA00022777"/>
    </source>
</evidence>
<keyword evidence="6" id="KW-0812">Transmembrane</keyword>
<feature type="transmembrane region" description="Helical" evidence="6">
    <location>
        <begin position="191"/>
        <end position="213"/>
    </location>
</feature>
<feature type="domain" description="Protein kinase" evidence="7">
    <location>
        <begin position="16"/>
        <end position="269"/>
    </location>
</feature>
<comment type="similarity">
    <text evidence="5">Belongs to the protein kinase superfamily. Ser/Thr protein kinase family. GCN2 subfamily.</text>
</comment>
<keyword evidence="9" id="KW-1185">Reference proteome</keyword>
<keyword evidence="6" id="KW-0472">Membrane</keyword>
<keyword evidence="1" id="KW-0808">Transferase</keyword>
<dbReference type="InParanoid" id="E4XUC4"/>
<dbReference type="SMART" id="SM00220">
    <property type="entry name" value="S_TKc"/>
    <property type="match status" value="1"/>
</dbReference>
<evidence type="ECO:0000256" key="1">
    <source>
        <dbReference type="ARBA" id="ARBA00022679"/>
    </source>
</evidence>
<dbReference type="Proteomes" id="UP000001307">
    <property type="component" value="Unassembled WGS sequence"/>
</dbReference>
<gene>
    <name evidence="8" type="ORF">GSOID_T00004621001</name>
</gene>
<accession>E4XUC4</accession>
<dbReference type="InterPro" id="IPR000719">
    <property type="entry name" value="Prot_kinase_dom"/>
</dbReference>
<sequence>MRKYLTLPSKAIDIIYPNLFEILCEIFGEMYHVQPFGVVKDFYLFDNENYLEHLLLSHQIQMRNDFNEANNLLGIQKFFLVQDISTSTRLVSIMQYCDGGNLHDYISRLDGENSKQSSYLSFVYSCNIFEGLTYLNKNGLYHNDIKPENIFIHDTKALIGDFGLLSYKRLDDSGPILYRPKFRRPKVHPDFFALGLILIELFFEGGTIALHIIRHSKHCWHDRCKFILENPNFTRNPNKKLTSAIIKLLRQSESPDSSPIQFFKSNEIIPRDKIELKNVPGIDLGRNKFVTNYVTELIHHIDRQMSSTTQNNEQKQSAVDYIQEIEEIITKNVNFRGENISVYVKNFIFADGLYPGVRRELQKNMKAEGSRVYNAVDLIDKWPMIFILQQLRNIDSHYYQCNHQAQREICRLADNNNGVDLSDAQRQDALLIIFREIFPFLDPYSNPAGGLLESSMPGNEVHNALFAALTNSIIHTPGGDPLKSSDENKAVFIIRLGNFLNTIRSRQPFSALDLEHKMLHLDENNIHKDWIARIKFEMSKFNPSFPENFKIKCKTTKVFEMGNEVELHGTDSFLCMIDYFRNLLVHIPLPDRRGGAKADRKKEIAIATSIENFFYAHISRAGNSAQKFKMSPAHLVAFIDFVFPSFFKIIVDVFRKESLFSANNSVFHPSSRIPFC</sequence>
<keyword evidence="4" id="KW-0067">ATP-binding</keyword>
<dbReference type="PANTHER" id="PTHR11042">
    <property type="entry name" value="EUKARYOTIC TRANSLATION INITIATION FACTOR 2-ALPHA KINASE EIF2-ALPHA KINASE -RELATED"/>
    <property type="match status" value="1"/>
</dbReference>
<dbReference type="Pfam" id="PF00069">
    <property type="entry name" value="Pkinase"/>
    <property type="match status" value="1"/>
</dbReference>
<evidence type="ECO:0000256" key="6">
    <source>
        <dbReference type="SAM" id="Phobius"/>
    </source>
</evidence>
<dbReference type="OrthoDB" id="1668230at2759"/>
<name>E4XUC4_OIKDI</name>
<evidence type="ECO:0000256" key="5">
    <source>
        <dbReference type="ARBA" id="ARBA00037982"/>
    </source>
</evidence>
<dbReference type="AlphaFoldDB" id="E4XUC4"/>
<proteinExistence type="inferred from homology"/>
<keyword evidence="3" id="KW-0418">Kinase</keyword>
<dbReference type="InterPro" id="IPR008271">
    <property type="entry name" value="Ser/Thr_kinase_AS"/>
</dbReference>
<evidence type="ECO:0000256" key="2">
    <source>
        <dbReference type="ARBA" id="ARBA00022741"/>
    </source>
</evidence>
<evidence type="ECO:0000313" key="8">
    <source>
        <dbReference type="EMBL" id="CBY13321.1"/>
    </source>
</evidence>
<dbReference type="Gene3D" id="1.10.510.10">
    <property type="entry name" value="Transferase(Phosphotransferase) domain 1"/>
    <property type="match status" value="1"/>
</dbReference>
<keyword evidence="6" id="KW-1133">Transmembrane helix</keyword>
<dbReference type="SUPFAM" id="SSF56112">
    <property type="entry name" value="Protein kinase-like (PK-like)"/>
    <property type="match status" value="1"/>
</dbReference>
<evidence type="ECO:0000259" key="7">
    <source>
        <dbReference type="PROSITE" id="PS50011"/>
    </source>
</evidence>
<keyword evidence="2" id="KW-0547">Nucleotide-binding</keyword>
<dbReference type="PROSITE" id="PS50011">
    <property type="entry name" value="PROTEIN_KINASE_DOM"/>
    <property type="match status" value="1"/>
</dbReference>
<evidence type="ECO:0000313" key="9">
    <source>
        <dbReference type="Proteomes" id="UP000001307"/>
    </source>
</evidence>
<dbReference type="GO" id="GO:0004672">
    <property type="term" value="F:protein kinase activity"/>
    <property type="evidence" value="ECO:0007669"/>
    <property type="project" value="InterPro"/>
</dbReference>
<dbReference type="GO" id="GO:0005737">
    <property type="term" value="C:cytoplasm"/>
    <property type="evidence" value="ECO:0007669"/>
    <property type="project" value="TreeGrafter"/>
</dbReference>
<reference evidence="8" key="1">
    <citation type="journal article" date="2010" name="Science">
        <title>Plasticity of animal genome architecture unmasked by rapid evolution of a pelagic tunicate.</title>
        <authorList>
            <person name="Denoeud F."/>
            <person name="Henriet S."/>
            <person name="Mungpakdee S."/>
            <person name="Aury J.M."/>
            <person name="Da Silva C."/>
            <person name="Brinkmann H."/>
            <person name="Mikhaleva J."/>
            <person name="Olsen L.C."/>
            <person name="Jubin C."/>
            <person name="Canestro C."/>
            <person name="Bouquet J.M."/>
            <person name="Danks G."/>
            <person name="Poulain J."/>
            <person name="Campsteijn C."/>
            <person name="Adamski M."/>
            <person name="Cross I."/>
            <person name="Yadetie F."/>
            <person name="Muffato M."/>
            <person name="Louis A."/>
            <person name="Butcher S."/>
            <person name="Tsagkogeorga G."/>
            <person name="Konrad A."/>
            <person name="Singh S."/>
            <person name="Jensen M.F."/>
            <person name="Cong E.H."/>
            <person name="Eikeseth-Otteraa H."/>
            <person name="Noel B."/>
            <person name="Anthouard V."/>
            <person name="Porcel B.M."/>
            <person name="Kachouri-Lafond R."/>
            <person name="Nishino A."/>
            <person name="Ugolini M."/>
            <person name="Chourrout P."/>
            <person name="Nishida H."/>
            <person name="Aasland R."/>
            <person name="Huzurbazar S."/>
            <person name="Westhof E."/>
            <person name="Delsuc F."/>
            <person name="Lehrach H."/>
            <person name="Reinhardt R."/>
            <person name="Weissenbach J."/>
            <person name="Roy S.W."/>
            <person name="Artiguenave F."/>
            <person name="Postlethwait J.H."/>
            <person name="Manak J.R."/>
            <person name="Thompson E.M."/>
            <person name="Jaillon O."/>
            <person name="Du Pasquier L."/>
            <person name="Boudinot P."/>
            <person name="Liberles D.A."/>
            <person name="Volff J.N."/>
            <person name="Philippe H."/>
            <person name="Lenhard B."/>
            <person name="Roest Crollius H."/>
            <person name="Wincker P."/>
            <person name="Chourrout D."/>
        </authorList>
    </citation>
    <scope>NUCLEOTIDE SEQUENCE [LARGE SCALE GENOMIC DNA]</scope>
</reference>
<dbReference type="PROSITE" id="PS00108">
    <property type="entry name" value="PROTEIN_KINASE_ST"/>
    <property type="match status" value="1"/>
</dbReference>
<organism evidence="8">
    <name type="scientific">Oikopleura dioica</name>
    <name type="common">Tunicate</name>
    <dbReference type="NCBI Taxonomy" id="34765"/>
    <lineage>
        <taxon>Eukaryota</taxon>
        <taxon>Metazoa</taxon>
        <taxon>Chordata</taxon>
        <taxon>Tunicata</taxon>
        <taxon>Appendicularia</taxon>
        <taxon>Copelata</taxon>
        <taxon>Oikopleuridae</taxon>
        <taxon>Oikopleura</taxon>
    </lineage>
</organism>
<dbReference type="GO" id="GO:0005524">
    <property type="term" value="F:ATP binding"/>
    <property type="evidence" value="ECO:0007669"/>
    <property type="project" value="UniProtKB-KW"/>
</dbReference>
<evidence type="ECO:0000256" key="4">
    <source>
        <dbReference type="ARBA" id="ARBA00022840"/>
    </source>
</evidence>
<dbReference type="InterPro" id="IPR011009">
    <property type="entry name" value="Kinase-like_dom_sf"/>
</dbReference>
<dbReference type="EMBL" id="FN653176">
    <property type="protein sequence ID" value="CBY13321.1"/>
    <property type="molecule type" value="Genomic_DNA"/>
</dbReference>
<dbReference type="GO" id="GO:0005634">
    <property type="term" value="C:nucleus"/>
    <property type="evidence" value="ECO:0007669"/>
    <property type="project" value="TreeGrafter"/>
</dbReference>